<dbReference type="EMBL" id="GGEC01074980">
    <property type="protein sequence ID" value="MBX55464.1"/>
    <property type="molecule type" value="Transcribed_RNA"/>
</dbReference>
<accession>A0A2P2PL26</accession>
<proteinExistence type="predicted"/>
<dbReference type="AlphaFoldDB" id="A0A2P2PL26"/>
<organism evidence="2">
    <name type="scientific">Rhizophora mucronata</name>
    <name type="common">Asiatic mangrove</name>
    <dbReference type="NCBI Taxonomy" id="61149"/>
    <lineage>
        <taxon>Eukaryota</taxon>
        <taxon>Viridiplantae</taxon>
        <taxon>Streptophyta</taxon>
        <taxon>Embryophyta</taxon>
        <taxon>Tracheophyta</taxon>
        <taxon>Spermatophyta</taxon>
        <taxon>Magnoliopsida</taxon>
        <taxon>eudicotyledons</taxon>
        <taxon>Gunneridae</taxon>
        <taxon>Pentapetalae</taxon>
        <taxon>rosids</taxon>
        <taxon>fabids</taxon>
        <taxon>Malpighiales</taxon>
        <taxon>Rhizophoraceae</taxon>
        <taxon>Rhizophora</taxon>
    </lineage>
</organism>
<sequence length="62" mass="7309">MVSKEIYLKSPGNDIYFFHQRMIFIFSGGEERKPFENMQPQGQQRTDENPLLVKSSSSKFHK</sequence>
<evidence type="ECO:0000256" key="1">
    <source>
        <dbReference type="SAM" id="MobiDB-lite"/>
    </source>
</evidence>
<protein>
    <submittedName>
        <fullName evidence="2">Uncharacterized protein</fullName>
    </submittedName>
</protein>
<name>A0A2P2PL26_RHIMU</name>
<evidence type="ECO:0000313" key="2">
    <source>
        <dbReference type="EMBL" id="MBX55464.1"/>
    </source>
</evidence>
<reference evidence="2" key="1">
    <citation type="submission" date="2018-02" db="EMBL/GenBank/DDBJ databases">
        <title>Rhizophora mucronata_Transcriptome.</title>
        <authorList>
            <person name="Meera S.P."/>
            <person name="Sreeshan A."/>
            <person name="Augustine A."/>
        </authorList>
    </citation>
    <scope>NUCLEOTIDE SEQUENCE</scope>
    <source>
        <tissue evidence="2">Leaf</tissue>
    </source>
</reference>
<feature type="region of interest" description="Disordered" evidence="1">
    <location>
        <begin position="33"/>
        <end position="62"/>
    </location>
</feature>